<gene>
    <name evidence="1" type="ORF">QR685DRAFT_50556</name>
</gene>
<accession>A0ABR3DS17</accession>
<protein>
    <submittedName>
        <fullName evidence="1">Uncharacterized protein</fullName>
    </submittedName>
</protein>
<comment type="caution">
    <text evidence="1">The sequence shown here is derived from an EMBL/GenBank/DDBJ whole genome shotgun (WGS) entry which is preliminary data.</text>
</comment>
<dbReference type="Proteomes" id="UP001451303">
    <property type="component" value="Unassembled WGS sequence"/>
</dbReference>
<evidence type="ECO:0000313" key="1">
    <source>
        <dbReference type="EMBL" id="KAL0475465.1"/>
    </source>
</evidence>
<name>A0ABR3DS17_NEUIN</name>
<keyword evidence="2" id="KW-1185">Reference proteome</keyword>
<reference evidence="1 2" key="1">
    <citation type="submission" date="2023-09" db="EMBL/GenBank/DDBJ databases">
        <title>Multi-omics analysis of a traditional fermented food reveals byproduct-associated fungal strains for waste-to-food upcycling.</title>
        <authorList>
            <consortium name="Lawrence Berkeley National Laboratory"/>
            <person name="Rekdal V.M."/>
            <person name="Villalobos-Escobedo J.M."/>
            <person name="Rodriguez-Valeron N."/>
            <person name="Garcia M.O."/>
            <person name="Vasquez D.P."/>
            <person name="Damayanti I."/>
            <person name="Sorensen P.M."/>
            <person name="Baidoo E.E."/>
            <person name="De Carvalho A.C."/>
            <person name="Riley R."/>
            <person name="Lipzen A."/>
            <person name="He G."/>
            <person name="Yan M."/>
            <person name="Haridas S."/>
            <person name="Daum C."/>
            <person name="Yoshinaga Y."/>
            <person name="Ng V."/>
            <person name="Grigoriev I.V."/>
            <person name="Munk R."/>
            <person name="Nuraida L."/>
            <person name="Wijaya C.H."/>
            <person name="Morales P.-C."/>
            <person name="Keasling J.D."/>
        </authorList>
    </citation>
    <scope>NUCLEOTIDE SEQUENCE [LARGE SCALE GENOMIC DNA]</scope>
    <source>
        <strain evidence="1 2">FGSC 2613</strain>
    </source>
</reference>
<organism evidence="1 2">
    <name type="scientific">Neurospora intermedia</name>
    <dbReference type="NCBI Taxonomy" id="5142"/>
    <lineage>
        <taxon>Eukaryota</taxon>
        <taxon>Fungi</taxon>
        <taxon>Dikarya</taxon>
        <taxon>Ascomycota</taxon>
        <taxon>Pezizomycotina</taxon>
        <taxon>Sordariomycetes</taxon>
        <taxon>Sordariomycetidae</taxon>
        <taxon>Sordariales</taxon>
        <taxon>Sordariaceae</taxon>
        <taxon>Neurospora</taxon>
    </lineage>
</organism>
<sequence>MVVRTVKNEQNQVAPIVALPELQWRKSSGTSSHGNYHYTIWVVSQGTHISRSLETISCWHNLSVLHRGRRPGCASGRWGTCSEPGYTQQPTIYTRFNLTSCTFLGTLPTTQYVTLPNPCIPRRHPRDTYLYILPLVRRRHVNMFLGLIGDEALATTVSPKGPSRILVKSTLVEGRQMLTLPSHSSMPPHSGNAFMPPATIECLRRNLTTKDHTRLSLVHDIKSFSLDESLLLFSNIF</sequence>
<evidence type="ECO:0000313" key="2">
    <source>
        <dbReference type="Proteomes" id="UP001451303"/>
    </source>
</evidence>
<proteinExistence type="predicted"/>
<dbReference type="EMBL" id="JAVLET010000001">
    <property type="protein sequence ID" value="KAL0475465.1"/>
    <property type="molecule type" value="Genomic_DNA"/>
</dbReference>